<dbReference type="CDD" id="cd07715">
    <property type="entry name" value="TaR3-like_MBL-fold"/>
    <property type="match status" value="1"/>
</dbReference>
<accession>A0ABR9ZUG3</accession>
<dbReference type="PANTHER" id="PTHR42663:SF4">
    <property type="entry name" value="SLL1036 PROTEIN"/>
    <property type="match status" value="1"/>
</dbReference>
<proteinExistence type="predicted"/>
<name>A0ABR9ZUG3_9FIRM</name>
<dbReference type="SUPFAM" id="SSF56281">
    <property type="entry name" value="Metallo-hydrolase/oxidoreductase"/>
    <property type="match status" value="1"/>
</dbReference>
<dbReference type="EMBL" id="JADKNH010000006">
    <property type="protein sequence ID" value="MBF4693601.1"/>
    <property type="molecule type" value="Genomic_DNA"/>
</dbReference>
<reference evidence="2 3" key="1">
    <citation type="submission" date="2020-11" db="EMBL/GenBank/DDBJ databases">
        <title>Fusibacter basophilias sp. nov.</title>
        <authorList>
            <person name="Qiu D."/>
        </authorList>
    </citation>
    <scope>NUCLEOTIDE SEQUENCE [LARGE SCALE GENOMIC DNA]</scope>
    <source>
        <strain evidence="2 3">Q10-2</strain>
    </source>
</reference>
<comment type="caution">
    <text evidence="2">The sequence shown here is derived from an EMBL/GenBank/DDBJ whole genome shotgun (WGS) entry which is preliminary data.</text>
</comment>
<dbReference type="Pfam" id="PF12706">
    <property type="entry name" value="Lactamase_B_2"/>
    <property type="match status" value="1"/>
</dbReference>
<organism evidence="2 3">
    <name type="scientific">Fusibacter ferrireducens</name>
    <dbReference type="NCBI Taxonomy" id="2785058"/>
    <lineage>
        <taxon>Bacteria</taxon>
        <taxon>Bacillati</taxon>
        <taxon>Bacillota</taxon>
        <taxon>Clostridia</taxon>
        <taxon>Eubacteriales</taxon>
        <taxon>Eubacteriales Family XII. Incertae Sedis</taxon>
        <taxon>Fusibacter</taxon>
    </lineage>
</organism>
<protein>
    <submittedName>
        <fullName evidence="2">MBL fold metallo-hydrolase</fullName>
    </submittedName>
</protein>
<feature type="domain" description="Metallo-beta-lactamase" evidence="1">
    <location>
        <begin position="64"/>
        <end position="247"/>
    </location>
</feature>
<dbReference type="InterPro" id="IPR001279">
    <property type="entry name" value="Metallo-B-lactamas"/>
</dbReference>
<dbReference type="Proteomes" id="UP000614200">
    <property type="component" value="Unassembled WGS sequence"/>
</dbReference>
<gene>
    <name evidence="2" type="ORF">ISU02_10735</name>
</gene>
<evidence type="ECO:0000313" key="3">
    <source>
        <dbReference type="Proteomes" id="UP000614200"/>
    </source>
</evidence>
<sequence>MIEKQMEVKFLGVRGSYNLSNTQSVKYGGNTSCIQIVIEDQIIFLDAGSGITKVEKPFNDFDIHILFTHYHWDHVLGLPFFSTLYTKKDKVHVKGMKPEYYSLKEVLALLFNPPFCPIMWSKVQDKLHIEEIPEQSTFYIKNIRVDTILLMHPGGALGYKISYEGMSIVLLTDIELSKEFSSYKLEREKLLKFVQGADILVMDAALTNEEYYGAVGSNKIGWGHSTMEECIHLSEDAGVKKTYITHYLPYREDQQNDALEKEIREKYPTVFLAREDESLLLKSL</sequence>
<evidence type="ECO:0000259" key="1">
    <source>
        <dbReference type="Pfam" id="PF12706"/>
    </source>
</evidence>
<dbReference type="Gene3D" id="3.60.15.10">
    <property type="entry name" value="Ribonuclease Z/Hydroxyacylglutathione hydrolase-like"/>
    <property type="match status" value="1"/>
</dbReference>
<dbReference type="PANTHER" id="PTHR42663">
    <property type="entry name" value="HYDROLASE C777.06C-RELATED-RELATED"/>
    <property type="match status" value="1"/>
</dbReference>
<keyword evidence="3" id="KW-1185">Reference proteome</keyword>
<evidence type="ECO:0000313" key="2">
    <source>
        <dbReference type="EMBL" id="MBF4693601.1"/>
    </source>
</evidence>
<dbReference type="InterPro" id="IPR036866">
    <property type="entry name" value="RibonucZ/Hydroxyglut_hydro"/>
</dbReference>
<dbReference type="RefSeq" id="WP_194701845.1">
    <property type="nucleotide sequence ID" value="NZ_JADKNH010000006.1"/>
</dbReference>